<protein>
    <submittedName>
        <fullName evidence="1">Uncharacterized protein</fullName>
    </submittedName>
</protein>
<dbReference type="Proteomes" id="UP000327013">
    <property type="component" value="Chromosome 6"/>
</dbReference>
<dbReference type="EMBL" id="CM017326">
    <property type="protein sequence ID" value="KAE8076467.1"/>
    <property type="molecule type" value="Genomic_DNA"/>
</dbReference>
<name>A0A5N6REZ6_9ROSI</name>
<evidence type="ECO:0000313" key="2">
    <source>
        <dbReference type="Proteomes" id="UP000327013"/>
    </source>
</evidence>
<dbReference type="AlphaFoldDB" id="A0A5N6REZ6"/>
<sequence length="90" mass="10883">MEHITSSTLRQISFFNPPRATEHHGWFGRRQIKLFLRKAKVAKKEEELEGYHRRHPPMHLLPSFSPNLGPHWKPNLEPNYRQYGRLRWLT</sequence>
<evidence type="ECO:0000313" key="1">
    <source>
        <dbReference type="EMBL" id="KAE8076467.1"/>
    </source>
</evidence>
<organism evidence="1 2">
    <name type="scientific">Carpinus fangiana</name>
    <dbReference type="NCBI Taxonomy" id="176857"/>
    <lineage>
        <taxon>Eukaryota</taxon>
        <taxon>Viridiplantae</taxon>
        <taxon>Streptophyta</taxon>
        <taxon>Embryophyta</taxon>
        <taxon>Tracheophyta</taxon>
        <taxon>Spermatophyta</taxon>
        <taxon>Magnoliopsida</taxon>
        <taxon>eudicotyledons</taxon>
        <taxon>Gunneridae</taxon>
        <taxon>Pentapetalae</taxon>
        <taxon>rosids</taxon>
        <taxon>fabids</taxon>
        <taxon>Fagales</taxon>
        <taxon>Betulaceae</taxon>
        <taxon>Carpinus</taxon>
    </lineage>
</organism>
<accession>A0A5N6REZ6</accession>
<gene>
    <name evidence="1" type="ORF">FH972_015114</name>
</gene>
<keyword evidence="2" id="KW-1185">Reference proteome</keyword>
<reference evidence="1 2" key="1">
    <citation type="submission" date="2019-06" db="EMBL/GenBank/DDBJ databases">
        <title>A chromosomal-level reference genome of Carpinus fangiana (Coryloideae, Betulaceae).</title>
        <authorList>
            <person name="Yang X."/>
            <person name="Wang Z."/>
            <person name="Zhang L."/>
            <person name="Hao G."/>
            <person name="Liu J."/>
            <person name="Yang Y."/>
        </authorList>
    </citation>
    <scope>NUCLEOTIDE SEQUENCE [LARGE SCALE GENOMIC DNA]</scope>
    <source>
        <strain evidence="1">Cfa_2016G</strain>
        <tissue evidence="1">Leaf</tissue>
    </source>
</reference>
<proteinExistence type="predicted"/>